<feature type="transmembrane region" description="Helical" evidence="2">
    <location>
        <begin position="33"/>
        <end position="50"/>
    </location>
</feature>
<proteinExistence type="predicted"/>
<comment type="caution">
    <text evidence="3">The sequence shown here is derived from an EMBL/GenBank/DDBJ whole genome shotgun (WGS) entry which is preliminary data.</text>
</comment>
<keyword evidence="2" id="KW-1133">Transmembrane helix</keyword>
<keyword evidence="2" id="KW-0472">Membrane</keyword>
<keyword evidence="2" id="KW-0812">Transmembrane</keyword>
<dbReference type="Proteomes" id="UP001549031">
    <property type="component" value="Unassembled WGS sequence"/>
</dbReference>
<keyword evidence="4" id="KW-1185">Reference proteome</keyword>
<evidence type="ECO:0000313" key="4">
    <source>
        <dbReference type="Proteomes" id="UP001549031"/>
    </source>
</evidence>
<feature type="compositionally biased region" description="Low complexity" evidence="1">
    <location>
        <begin position="63"/>
        <end position="76"/>
    </location>
</feature>
<evidence type="ECO:0000313" key="3">
    <source>
        <dbReference type="EMBL" id="MET3584445.1"/>
    </source>
</evidence>
<evidence type="ECO:0000256" key="2">
    <source>
        <dbReference type="SAM" id="Phobius"/>
    </source>
</evidence>
<dbReference type="EMBL" id="JBEPLJ010000002">
    <property type="protein sequence ID" value="MET3584445.1"/>
    <property type="molecule type" value="Genomic_DNA"/>
</dbReference>
<name>A0ABV2H1M9_9HYPH</name>
<dbReference type="RefSeq" id="WP_247242659.1">
    <property type="nucleotide sequence ID" value="NZ_JALJRA010000002.1"/>
</dbReference>
<accession>A0ABV2H1M9</accession>
<feature type="region of interest" description="Disordered" evidence="1">
    <location>
        <begin position="55"/>
        <end position="105"/>
    </location>
</feature>
<organism evidence="3 4">
    <name type="scientific">Pseudorhizobium tarimense</name>
    <dbReference type="NCBI Taxonomy" id="1079109"/>
    <lineage>
        <taxon>Bacteria</taxon>
        <taxon>Pseudomonadati</taxon>
        <taxon>Pseudomonadota</taxon>
        <taxon>Alphaproteobacteria</taxon>
        <taxon>Hyphomicrobiales</taxon>
        <taxon>Rhizobiaceae</taxon>
        <taxon>Rhizobium/Agrobacterium group</taxon>
        <taxon>Pseudorhizobium</taxon>
    </lineage>
</organism>
<gene>
    <name evidence="3" type="ORF">ABID21_000540</name>
</gene>
<reference evidence="3 4" key="1">
    <citation type="submission" date="2024-06" db="EMBL/GenBank/DDBJ databases">
        <title>Genomic Encyclopedia of Type Strains, Phase IV (KMG-IV): sequencing the most valuable type-strain genomes for metagenomic binning, comparative biology and taxonomic classification.</title>
        <authorList>
            <person name="Goeker M."/>
        </authorList>
    </citation>
    <scope>NUCLEOTIDE SEQUENCE [LARGE SCALE GENOMIC DNA]</scope>
    <source>
        <strain evidence="3 4">DSM 105042</strain>
    </source>
</reference>
<sequence>MTYDPNDNRPDLRDRRTDHVTTNVDARSRGASWMPWVVVLAVLLIGAFIWSNMGAEPGTDPVPTASTTPEATDTAPDPVPAAPEGVVNDAAPASPAPAAPAGNGG</sequence>
<protein>
    <submittedName>
        <fullName evidence="3">Uncharacterized protein</fullName>
    </submittedName>
</protein>
<evidence type="ECO:0000256" key="1">
    <source>
        <dbReference type="SAM" id="MobiDB-lite"/>
    </source>
</evidence>